<dbReference type="GO" id="GO:0005524">
    <property type="term" value="F:ATP binding"/>
    <property type="evidence" value="ECO:0007669"/>
    <property type="project" value="InterPro"/>
</dbReference>
<keyword evidence="3" id="KW-1185">Reference proteome</keyword>
<dbReference type="Proteomes" id="UP000692954">
    <property type="component" value="Unassembled WGS sequence"/>
</dbReference>
<evidence type="ECO:0000259" key="1">
    <source>
        <dbReference type="PROSITE" id="PS50011"/>
    </source>
</evidence>
<dbReference type="OrthoDB" id="295842at2759"/>
<evidence type="ECO:0000313" key="3">
    <source>
        <dbReference type="Proteomes" id="UP000692954"/>
    </source>
</evidence>
<dbReference type="AlphaFoldDB" id="A0A8S1KQ67"/>
<feature type="domain" description="Protein kinase" evidence="1">
    <location>
        <begin position="126"/>
        <end position="381"/>
    </location>
</feature>
<dbReference type="PROSITE" id="PS00109">
    <property type="entry name" value="PROTEIN_KINASE_TYR"/>
    <property type="match status" value="1"/>
</dbReference>
<evidence type="ECO:0000313" key="2">
    <source>
        <dbReference type="EMBL" id="CAD8055873.1"/>
    </source>
</evidence>
<proteinExistence type="predicted"/>
<dbReference type="GO" id="GO:0004674">
    <property type="term" value="F:protein serine/threonine kinase activity"/>
    <property type="evidence" value="ECO:0007669"/>
    <property type="project" value="TreeGrafter"/>
</dbReference>
<dbReference type="GO" id="GO:0044773">
    <property type="term" value="P:mitotic DNA damage checkpoint signaling"/>
    <property type="evidence" value="ECO:0007669"/>
    <property type="project" value="TreeGrafter"/>
</dbReference>
<comment type="caution">
    <text evidence="2">The sequence shown here is derived from an EMBL/GenBank/DDBJ whole genome shotgun (WGS) entry which is preliminary data.</text>
</comment>
<protein>
    <recommendedName>
        <fullName evidence="1">Protein kinase domain-containing protein</fullName>
    </recommendedName>
</protein>
<dbReference type="InterPro" id="IPR000719">
    <property type="entry name" value="Prot_kinase_dom"/>
</dbReference>
<dbReference type="GO" id="GO:0005634">
    <property type="term" value="C:nucleus"/>
    <property type="evidence" value="ECO:0007669"/>
    <property type="project" value="TreeGrafter"/>
</dbReference>
<reference evidence="2" key="1">
    <citation type="submission" date="2021-01" db="EMBL/GenBank/DDBJ databases">
        <authorList>
            <consortium name="Genoscope - CEA"/>
            <person name="William W."/>
        </authorList>
    </citation>
    <scope>NUCLEOTIDE SEQUENCE</scope>
</reference>
<dbReference type="Pfam" id="PF00069">
    <property type="entry name" value="Pkinase"/>
    <property type="match status" value="1"/>
</dbReference>
<gene>
    <name evidence="2" type="ORF">PSON_ATCC_30995.1.T0090486</name>
</gene>
<dbReference type="InterPro" id="IPR008266">
    <property type="entry name" value="Tyr_kinase_AS"/>
</dbReference>
<dbReference type="EMBL" id="CAJJDN010000009">
    <property type="protein sequence ID" value="CAD8055873.1"/>
    <property type="molecule type" value="Genomic_DNA"/>
</dbReference>
<dbReference type="GO" id="GO:0005737">
    <property type="term" value="C:cytoplasm"/>
    <property type="evidence" value="ECO:0007669"/>
    <property type="project" value="TreeGrafter"/>
</dbReference>
<accession>A0A8S1KQ67</accession>
<sequence length="479" mass="56565">MKKSGGYQDDQSKTSFFNDGNQLFTQIIDENLQFQDQGSFQMKYINKVSTIKLYFANNYLKIIDEISSKYIQIENVCLRVVMNLKNQQFGFRISKNGQQVEFYGNDLELIEKMKKYVIQSEFQKKYRVIQKIGSDQLSSVYKVQHQISGQKFVAKVVEKQMLLNSSKFEKDNFLNQINILRQMNHNNLLKLEEIHEGEQNIYIITEYLEGGSIKQQILNNLLTEQEKIKVMHSLFSSLDQLHKQNIYHQDIRYDNILLRDAQDLKTACLINYDKAIQIPIQKNNNQINNNLQDQENMLNQYMKRDIYCLSVILLTMFTKKIYKENQVLDELMIKNSIQLIETDYMELSPPLYRFFEQIFKDMQKKQTDNLNCEKILELDIFRIQQKSRNSKNFISKQFLPLLPKRMSKFDPSQSDREKTDCSINSIKLPPINRDSSTSVEKSVSKSPQSLCLLSNHLKTIKNKNKLSQRMKMIKQNVFI</sequence>
<organism evidence="2 3">
    <name type="scientific">Paramecium sonneborni</name>
    <dbReference type="NCBI Taxonomy" id="65129"/>
    <lineage>
        <taxon>Eukaryota</taxon>
        <taxon>Sar</taxon>
        <taxon>Alveolata</taxon>
        <taxon>Ciliophora</taxon>
        <taxon>Intramacronucleata</taxon>
        <taxon>Oligohymenophorea</taxon>
        <taxon>Peniculida</taxon>
        <taxon>Parameciidae</taxon>
        <taxon>Paramecium</taxon>
    </lineage>
</organism>
<name>A0A8S1KQ67_9CILI</name>
<dbReference type="PROSITE" id="PS50011">
    <property type="entry name" value="PROTEIN_KINASE_DOM"/>
    <property type="match status" value="1"/>
</dbReference>
<dbReference type="PANTHER" id="PTHR44167:SF18">
    <property type="entry name" value="PROTEIN KINASE DOMAIN-CONTAINING PROTEIN"/>
    <property type="match status" value="1"/>
</dbReference>
<dbReference type="PANTHER" id="PTHR44167">
    <property type="entry name" value="OVARIAN-SPECIFIC SERINE/THREONINE-PROTEIN KINASE LOK-RELATED"/>
    <property type="match status" value="1"/>
</dbReference>